<evidence type="ECO:0000313" key="3">
    <source>
        <dbReference type="Proteomes" id="UP001147747"/>
    </source>
</evidence>
<dbReference type="OrthoDB" id="4356293at2759"/>
<feature type="transmembrane region" description="Helical" evidence="1">
    <location>
        <begin position="96"/>
        <end position="118"/>
    </location>
</feature>
<organism evidence="2 3">
    <name type="scientific">Penicillium cosmopolitanum</name>
    <dbReference type="NCBI Taxonomy" id="1131564"/>
    <lineage>
        <taxon>Eukaryota</taxon>
        <taxon>Fungi</taxon>
        <taxon>Dikarya</taxon>
        <taxon>Ascomycota</taxon>
        <taxon>Pezizomycotina</taxon>
        <taxon>Eurotiomycetes</taxon>
        <taxon>Eurotiomycetidae</taxon>
        <taxon>Eurotiales</taxon>
        <taxon>Aspergillaceae</taxon>
        <taxon>Penicillium</taxon>
    </lineage>
</organism>
<dbReference type="AlphaFoldDB" id="A0A9W9WA94"/>
<gene>
    <name evidence="2" type="ORF">N7509_000427</name>
</gene>
<sequence length="174" mass="18538">MESYSWTIPLNIDTAAPKYLLGLFDGDAELGTDAIADYGWISWSPYFYVREKSSTTSASSSVTVTTPVTGTAATITNTPIFSPNSSPNSSSESTKIGVGVGVGIGVALLIALGFGWFLNRLKKSRRNGEGVNYEEGGNNEPTPTAELPDTYLSELPIKEPVAIPSQANMVHEVE</sequence>
<name>A0A9W9WA94_9EURO</name>
<dbReference type="Proteomes" id="UP001147747">
    <property type="component" value="Unassembled WGS sequence"/>
</dbReference>
<keyword evidence="1" id="KW-1133">Transmembrane helix</keyword>
<evidence type="ECO:0000313" key="2">
    <source>
        <dbReference type="EMBL" id="KAJ5413800.1"/>
    </source>
</evidence>
<dbReference type="RefSeq" id="XP_056493656.1">
    <property type="nucleotide sequence ID" value="XM_056625074.1"/>
</dbReference>
<dbReference type="GeneID" id="81364054"/>
<keyword evidence="1" id="KW-0472">Membrane</keyword>
<comment type="caution">
    <text evidence="2">The sequence shown here is derived from an EMBL/GenBank/DDBJ whole genome shotgun (WGS) entry which is preliminary data.</text>
</comment>
<accession>A0A9W9WA94</accession>
<evidence type="ECO:0000256" key="1">
    <source>
        <dbReference type="SAM" id="Phobius"/>
    </source>
</evidence>
<protein>
    <submittedName>
        <fullName evidence="2">Uncharacterized protein</fullName>
    </submittedName>
</protein>
<reference evidence="2" key="2">
    <citation type="journal article" date="2023" name="IMA Fungus">
        <title>Comparative genomic study of the Penicillium genus elucidates a diverse pangenome and 15 lateral gene transfer events.</title>
        <authorList>
            <person name="Petersen C."/>
            <person name="Sorensen T."/>
            <person name="Nielsen M.R."/>
            <person name="Sondergaard T.E."/>
            <person name="Sorensen J.L."/>
            <person name="Fitzpatrick D.A."/>
            <person name="Frisvad J.C."/>
            <person name="Nielsen K.L."/>
        </authorList>
    </citation>
    <scope>NUCLEOTIDE SEQUENCE</scope>
    <source>
        <strain evidence="2">IBT 29677</strain>
    </source>
</reference>
<keyword evidence="3" id="KW-1185">Reference proteome</keyword>
<proteinExistence type="predicted"/>
<keyword evidence="1" id="KW-0812">Transmembrane</keyword>
<reference evidence="2" key="1">
    <citation type="submission" date="2022-12" db="EMBL/GenBank/DDBJ databases">
        <authorList>
            <person name="Petersen C."/>
        </authorList>
    </citation>
    <scope>NUCLEOTIDE SEQUENCE</scope>
    <source>
        <strain evidence="2">IBT 29677</strain>
    </source>
</reference>
<dbReference type="EMBL" id="JAPZBU010000003">
    <property type="protein sequence ID" value="KAJ5413800.1"/>
    <property type="molecule type" value="Genomic_DNA"/>
</dbReference>